<sequence length="126" mass="13097">MSHAKVEEGPTRKIDEFGNQLPQPSTTAMYGGPSAEGGASFGLSTGDHEAFKTGYYGGTPQDQLTAHEQPGADVDPTQRRGTTTGEYGTAGVGLMDRAKEKLGELGGFAEDPGHVNTTGKHMEGGN</sequence>
<protein>
    <submittedName>
        <fullName evidence="2">Uncharacterized protein</fullName>
    </submittedName>
</protein>
<reference evidence="2" key="2">
    <citation type="submission" date="2021-03" db="UniProtKB">
        <authorList>
            <consortium name="EnsemblPlants"/>
        </authorList>
    </citation>
    <scope>IDENTIFICATION</scope>
</reference>
<dbReference type="EnsemblPlants" id="AUR62024015-RA">
    <property type="protein sequence ID" value="AUR62024015-RA:cds"/>
    <property type="gene ID" value="AUR62024015"/>
</dbReference>
<evidence type="ECO:0000256" key="1">
    <source>
        <dbReference type="SAM" id="MobiDB-lite"/>
    </source>
</evidence>
<dbReference type="Gramene" id="AUR62024015-RA">
    <property type="protein sequence ID" value="AUR62024015-RA:cds"/>
    <property type="gene ID" value="AUR62024015"/>
</dbReference>
<evidence type="ECO:0000313" key="2">
    <source>
        <dbReference type="EnsemblPlants" id="AUR62024015-RA:cds"/>
    </source>
</evidence>
<accession>A0A803M6E2</accession>
<proteinExistence type="predicted"/>
<feature type="compositionally biased region" description="Basic and acidic residues" evidence="1">
    <location>
        <begin position="1"/>
        <end position="16"/>
    </location>
</feature>
<organism evidence="2 3">
    <name type="scientific">Chenopodium quinoa</name>
    <name type="common">Quinoa</name>
    <dbReference type="NCBI Taxonomy" id="63459"/>
    <lineage>
        <taxon>Eukaryota</taxon>
        <taxon>Viridiplantae</taxon>
        <taxon>Streptophyta</taxon>
        <taxon>Embryophyta</taxon>
        <taxon>Tracheophyta</taxon>
        <taxon>Spermatophyta</taxon>
        <taxon>Magnoliopsida</taxon>
        <taxon>eudicotyledons</taxon>
        <taxon>Gunneridae</taxon>
        <taxon>Pentapetalae</taxon>
        <taxon>Caryophyllales</taxon>
        <taxon>Chenopodiaceae</taxon>
        <taxon>Chenopodioideae</taxon>
        <taxon>Atripliceae</taxon>
        <taxon>Chenopodium</taxon>
    </lineage>
</organism>
<dbReference type="Proteomes" id="UP000596660">
    <property type="component" value="Unplaced"/>
</dbReference>
<dbReference type="AlphaFoldDB" id="A0A803M6E2"/>
<evidence type="ECO:0000313" key="3">
    <source>
        <dbReference type="Proteomes" id="UP000596660"/>
    </source>
</evidence>
<name>A0A803M6E2_CHEQI</name>
<reference evidence="2" key="1">
    <citation type="journal article" date="2017" name="Nature">
        <title>The genome of Chenopodium quinoa.</title>
        <authorList>
            <person name="Jarvis D.E."/>
            <person name="Ho Y.S."/>
            <person name="Lightfoot D.J."/>
            <person name="Schmoeckel S.M."/>
            <person name="Li B."/>
            <person name="Borm T.J.A."/>
            <person name="Ohyanagi H."/>
            <person name="Mineta K."/>
            <person name="Michell C.T."/>
            <person name="Saber N."/>
            <person name="Kharbatia N.M."/>
            <person name="Rupper R.R."/>
            <person name="Sharp A.R."/>
            <person name="Dally N."/>
            <person name="Boughton B.A."/>
            <person name="Woo Y.H."/>
            <person name="Gao G."/>
            <person name="Schijlen E.G.W.M."/>
            <person name="Guo X."/>
            <person name="Momin A.A."/>
            <person name="Negrao S."/>
            <person name="Al-Babili S."/>
            <person name="Gehring C."/>
            <person name="Roessner U."/>
            <person name="Jung C."/>
            <person name="Murphy K."/>
            <person name="Arold S.T."/>
            <person name="Gojobori T."/>
            <person name="van der Linden C.G."/>
            <person name="van Loo E.N."/>
            <person name="Jellen E.N."/>
            <person name="Maughan P.J."/>
            <person name="Tester M."/>
        </authorList>
    </citation>
    <scope>NUCLEOTIDE SEQUENCE [LARGE SCALE GENOMIC DNA]</scope>
    <source>
        <strain evidence="2">cv. PI 614886</strain>
    </source>
</reference>
<feature type="region of interest" description="Disordered" evidence="1">
    <location>
        <begin position="1"/>
        <end position="126"/>
    </location>
</feature>
<dbReference type="OMA" id="HEQPGAD"/>
<keyword evidence="3" id="KW-1185">Reference proteome</keyword>